<dbReference type="Gene3D" id="3.90.550.10">
    <property type="entry name" value="Spore Coat Polysaccharide Biosynthesis Protein SpsA, Chain A"/>
    <property type="match status" value="1"/>
</dbReference>
<reference evidence="1 2" key="1">
    <citation type="journal article" date="2016" name="Front. Microbiol.">
        <title>Single-Cell (Meta-)Genomics of a Dimorphic Candidatus Thiomargarita nelsonii Reveals Genomic Plasticity.</title>
        <authorList>
            <person name="Flood B.E."/>
            <person name="Fliss P."/>
            <person name="Jones D.S."/>
            <person name="Dick G.J."/>
            <person name="Jain S."/>
            <person name="Kaster A.K."/>
            <person name="Winkel M."/>
            <person name="Mussmann M."/>
            <person name="Bailey J."/>
        </authorList>
    </citation>
    <scope>NUCLEOTIDE SEQUENCE [LARGE SCALE GENOMIC DNA]</scope>
    <source>
        <strain evidence="1">Hydrate Ridge</strain>
    </source>
</reference>
<dbReference type="Proteomes" id="UP000030428">
    <property type="component" value="Unassembled WGS sequence"/>
</dbReference>
<name>A0A0A6PLX2_9GAMM</name>
<sequence>MLKCTHFMYTCIYLSIKLLSESYLLTLFEEIQNLDIKKIPLAATYSKLKNQLLRERAADALYFCFMLNNLVKKTTDFDYVTGLFQSVVMPAYNAEKYIAQAIESIFY</sequence>
<dbReference type="AlphaFoldDB" id="A0A0A6PLX2"/>
<keyword evidence="2" id="KW-1185">Reference proteome</keyword>
<proteinExistence type="predicted"/>
<dbReference type="InterPro" id="IPR029044">
    <property type="entry name" value="Nucleotide-diphossugar_trans"/>
</dbReference>
<dbReference type="CDD" id="cd00761">
    <property type="entry name" value="Glyco_tranf_GTA_type"/>
    <property type="match status" value="1"/>
</dbReference>
<protein>
    <submittedName>
        <fullName evidence="1">Uncharacterized protein</fullName>
    </submittedName>
</protein>
<organism evidence="1 2">
    <name type="scientific">Candidatus Thiomargarita nelsonii</name>
    <dbReference type="NCBI Taxonomy" id="1003181"/>
    <lineage>
        <taxon>Bacteria</taxon>
        <taxon>Pseudomonadati</taxon>
        <taxon>Pseudomonadota</taxon>
        <taxon>Gammaproteobacteria</taxon>
        <taxon>Thiotrichales</taxon>
        <taxon>Thiotrichaceae</taxon>
        <taxon>Thiomargarita</taxon>
    </lineage>
</organism>
<comment type="caution">
    <text evidence="1">The sequence shown here is derived from an EMBL/GenBank/DDBJ whole genome shotgun (WGS) entry which is preliminary data.</text>
</comment>
<evidence type="ECO:0000313" key="2">
    <source>
        <dbReference type="Proteomes" id="UP000030428"/>
    </source>
</evidence>
<accession>A0A0A6PLX2</accession>
<dbReference type="EMBL" id="JSZA02000173">
    <property type="protein sequence ID" value="KHD08454.1"/>
    <property type="molecule type" value="Genomic_DNA"/>
</dbReference>
<gene>
    <name evidence="1" type="ORF">PN36_27725</name>
</gene>
<evidence type="ECO:0000313" key="1">
    <source>
        <dbReference type="EMBL" id="KHD08454.1"/>
    </source>
</evidence>